<feature type="transmembrane region" description="Helical" evidence="2">
    <location>
        <begin position="177"/>
        <end position="197"/>
    </location>
</feature>
<feature type="region of interest" description="Disordered" evidence="1">
    <location>
        <begin position="40"/>
        <end position="155"/>
    </location>
</feature>
<dbReference type="EMBL" id="JBHLWN010000008">
    <property type="protein sequence ID" value="MFC0211084.1"/>
    <property type="molecule type" value="Genomic_DNA"/>
</dbReference>
<evidence type="ECO:0000313" key="3">
    <source>
        <dbReference type="EMBL" id="MFC0211084.1"/>
    </source>
</evidence>
<keyword evidence="4" id="KW-1185">Reference proteome</keyword>
<dbReference type="RefSeq" id="WP_377467830.1">
    <property type="nucleotide sequence ID" value="NZ_JBHLWN010000008.1"/>
</dbReference>
<accession>A0ABV6DEQ5</accession>
<feature type="transmembrane region" description="Helical" evidence="2">
    <location>
        <begin position="203"/>
        <end position="221"/>
    </location>
</feature>
<proteinExistence type="predicted"/>
<feature type="compositionally biased region" description="Pro residues" evidence="1">
    <location>
        <begin position="114"/>
        <end position="123"/>
    </location>
</feature>
<dbReference type="Proteomes" id="UP001589776">
    <property type="component" value="Unassembled WGS sequence"/>
</dbReference>
<evidence type="ECO:0000256" key="2">
    <source>
        <dbReference type="SAM" id="Phobius"/>
    </source>
</evidence>
<keyword evidence="2" id="KW-1133">Transmembrane helix</keyword>
<dbReference type="Pfam" id="PF22564">
    <property type="entry name" value="HAAS"/>
    <property type="match status" value="1"/>
</dbReference>
<feature type="compositionally biased region" description="Pro residues" evidence="1">
    <location>
        <begin position="141"/>
        <end position="153"/>
    </location>
</feature>
<feature type="compositionally biased region" description="Basic and acidic residues" evidence="1">
    <location>
        <begin position="72"/>
        <end position="82"/>
    </location>
</feature>
<gene>
    <name evidence="3" type="ORF">ACFFK0_01255</name>
</gene>
<name>A0ABV6DEQ5_9BACL</name>
<evidence type="ECO:0000256" key="1">
    <source>
        <dbReference type="SAM" id="MobiDB-lite"/>
    </source>
</evidence>
<comment type="caution">
    <text evidence="3">The sequence shown here is derived from an EMBL/GenBank/DDBJ whole genome shotgun (WGS) entry which is preliminary data.</text>
</comment>
<sequence>MGKMEYFRELEYRLRGLPERERQNIIAVYEELFQKAEENGKSENDIVDSLGFPRVPNWDTVNAKGDSGAGVDRSRTEARPGHPQEPISDPERSAAPANFESPRDQSFDPAAPHVKPPLQPPTAPSAAAPQGGAGIRSFIPPYTPPSTPAPPVSPQYRDTGFAPPPYREKPGSGAKPWIAGLALGFFNLVFIIGPYLGLLGCLFGLWVTAILLLFSPLLALIGTGIPNDNETMLLLIFGSIGLFGAGLMLTIILQFISKWFFKLSCMYVKFNWNIIKGA</sequence>
<evidence type="ECO:0008006" key="5">
    <source>
        <dbReference type="Google" id="ProtNLM"/>
    </source>
</evidence>
<organism evidence="3 4">
    <name type="scientific">Paenibacillus chartarius</name>
    <dbReference type="NCBI Taxonomy" id="747481"/>
    <lineage>
        <taxon>Bacteria</taxon>
        <taxon>Bacillati</taxon>
        <taxon>Bacillota</taxon>
        <taxon>Bacilli</taxon>
        <taxon>Bacillales</taxon>
        <taxon>Paenibacillaceae</taxon>
        <taxon>Paenibacillus</taxon>
    </lineage>
</organism>
<keyword evidence="2" id="KW-0812">Transmembrane</keyword>
<reference evidence="3 4" key="1">
    <citation type="submission" date="2024-09" db="EMBL/GenBank/DDBJ databases">
        <authorList>
            <person name="Sun Q."/>
            <person name="Mori K."/>
        </authorList>
    </citation>
    <scope>NUCLEOTIDE SEQUENCE [LARGE SCALE GENOMIC DNA]</scope>
    <source>
        <strain evidence="3 4">CCM 7759</strain>
    </source>
</reference>
<evidence type="ECO:0000313" key="4">
    <source>
        <dbReference type="Proteomes" id="UP001589776"/>
    </source>
</evidence>
<protein>
    <recommendedName>
        <fullName evidence="5">DUF1700 domain-containing protein</fullName>
    </recommendedName>
</protein>
<feature type="transmembrane region" description="Helical" evidence="2">
    <location>
        <begin position="233"/>
        <end position="256"/>
    </location>
</feature>
<keyword evidence="2" id="KW-0472">Membrane</keyword>